<dbReference type="KEGG" id="tvi:Thivi_1903"/>
<comment type="pathway">
    <text evidence="3 15">Carbohydrate biosynthesis; gluconeogenesis.</text>
</comment>
<dbReference type="Gene3D" id="3.30.470.20">
    <property type="entry name" value="ATP-grasp fold, B domain"/>
    <property type="match status" value="1"/>
</dbReference>
<dbReference type="HOGENOM" id="CLU_007308_6_2_6"/>
<dbReference type="Gene3D" id="3.50.30.10">
    <property type="entry name" value="Phosphohistidine domain"/>
    <property type="match status" value="1"/>
</dbReference>
<evidence type="ECO:0000256" key="10">
    <source>
        <dbReference type="ARBA" id="ARBA00022777"/>
    </source>
</evidence>
<dbReference type="Gene3D" id="3.20.20.60">
    <property type="entry name" value="Phosphoenolpyruvate-binding domains"/>
    <property type="match status" value="1"/>
</dbReference>
<dbReference type="eggNOG" id="COG0574">
    <property type="taxonomic scope" value="Bacteria"/>
</dbReference>
<dbReference type="AlphaFoldDB" id="I3YA53"/>
<dbReference type="EC" id="2.7.9.2" evidence="5 15"/>
<dbReference type="InterPro" id="IPR006319">
    <property type="entry name" value="PEP_synth"/>
</dbReference>
<dbReference type="GO" id="GO:0008986">
    <property type="term" value="F:pyruvate, water dikinase activity"/>
    <property type="evidence" value="ECO:0007669"/>
    <property type="project" value="UniProtKB-EC"/>
</dbReference>
<proteinExistence type="inferred from homology"/>
<evidence type="ECO:0000256" key="4">
    <source>
        <dbReference type="ARBA" id="ARBA00007837"/>
    </source>
</evidence>
<dbReference type="Pfam" id="PF00391">
    <property type="entry name" value="PEP-utilizers"/>
    <property type="match status" value="1"/>
</dbReference>
<dbReference type="InterPro" id="IPR036637">
    <property type="entry name" value="Phosphohistidine_dom_sf"/>
</dbReference>
<dbReference type="FunFam" id="3.30.1490.20:FF:000010">
    <property type="entry name" value="Phosphoenolpyruvate synthase"/>
    <property type="match status" value="1"/>
</dbReference>
<dbReference type="UniPathway" id="UPA00138"/>
<dbReference type="InterPro" id="IPR015813">
    <property type="entry name" value="Pyrv/PenolPyrv_kinase-like_dom"/>
</dbReference>
<keyword evidence="11 15" id="KW-0067">ATP-binding</keyword>
<evidence type="ECO:0000256" key="15">
    <source>
        <dbReference type="PIRNR" id="PIRNR000854"/>
    </source>
</evidence>
<accession>I3YA53</accession>
<dbReference type="PROSITE" id="PS00742">
    <property type="entry name" value="PEP_ENZYMES_2"/>
    <property type="match status" value="1"/>
</dbReference>
<dbReference type="PIRSF" id="PIRSF000854">
    <property type="entry name" value="PEP_synthase"/>
    <property type="match status" value="1"/>
</dbReference>
<keyword evidence="19" id="KW-0670">Pyruvate</keyword>
<evidence type="ECO:0000256" key="8">
    <source>
        <dbReference type="ARBA" id="ARBA00022723"/>
    </source>
</evidence>
<keyword evidence="10 15" id="KW-0418">Kinase</keyword>
<dbReference type="Gene3D" id="3.30.1490.20">
    <property type="entry name" value="ATP-grasp fold, A domain"/>
    <property type="match status" value="1"/>
</dbReference>
<dbReference type="Proteomes" id="UP000006062">
    <property type="component" value="Chromosome"/>
</dbReference>
<dbReference type="InterPro" id="IPR013815">
    <property type="entry name" value="ATP_grasp_subdomain_1"/>
</dbReference>
<dbReference type="FunFam" id="3.50.30.10:FF:000002">
    <property type="entry name" value="Phosphoenolpyruvate synthase"/>
    <property type="match status" value="1"/>
</dbReference>
<dbReference type="InterPro" id="IPR023151">
    <property type="entry name" value="PEP_util_CS"/>
</dbReference>
<dbReference type="FunFam" id="3.30.470.20:FF:000017">
    <property type="entry name" value="Phosphoenolpyruvate synthase"/>
    <property type="match status" value="1"/>
</dbReference>
<feature type="domain" description="PEP-utilising enzyme C-terminal" evidence="18">
    <location>
        <begin position="470"/>
        <end position="784"/>
    </location>
</feature>
<sequence>MTDYVRWLSDLGMDDVPVVGGKNASLGEMIQNLTHLGVQVPGGFATTADAYREFLAKDGLDERIQSVLDALDVDDLAALAEAGPRIRGWIMEQPFPAALETAIDTAYAKLTAEAGTDDVSWAVRSSATAEDLPDASFAGQQETFLNVHGIDHIKHRIREVFASLFNDRAISYRVHQGFEHRNVALSAGIQRMVRSDLAASGVMFTLDTESGFRDAVFITSSYGLGEMVVQGAVNPDEFYVHKPTLAAGRPAILRRTVGDKAIRMVYAEEGAASPVRTEPVPEADRPLFSISDAEVQELAKQAMQIEQHYGRPMDIEWAKDGTDGKLYVVQARPETVQSRSGNIIERYVLREKGPVMTSGRSIGSRIGAGTARVVASIADMNRVQPGDVLITDMTDPDWEPIMKRAAAIVTNRGGRTCHAAIIARELGVPAVVGCNNATEVVKEGQQVTVSCAEGDTGYIYDGNLAFDYKTIELTAMPEIPVKIMMNVGNPDRAFAFSATPNAGIGLARLEFIINNMIGIHPKALLEFDHLPAELKAQIAPRIAAYASPREFYIAKLAEGISTLAAAFAPNTVIVRMSDFKSNEYANLIGGKRYEPEEENPMIGFRGAGRYVADAFKDCFELECEALKRVRNDMGLTNVEIMIPFVRTLGQAKAVVEALAAQGLERGKDGLRLIMMCELPSNAVLADEFLEYFDGFSIGSNDMTQLTLGLDRDSSLVAESFDERDPAVKKMLSMAIAACRAQGKYVGICGQGPSDHKDFADWLLREGISSISLNPDTVIDTWIYLAEQAKTL</sequence>
<keyword evidence="9 15" id="KW-0547">Nucleotide-binding</keyword>
<keyword evidence="20" id="KW-1185">Reference proteome</keyword>
<evidence type="ECO:0000256" key="11">
    <source>
        <dbReference type="ARBA" id="ARBA00022840"/>
    </source>
</evidence>
<dbReference type="InterPro" id="IPR018274">
    <property type="entry name" value="PEP_util_AS"/>
</dbReference>
<dbReference type="NCBIfam" id="NF005057">
    <property type="entry name" value="PRK06464.1"/>
    <property type="match status" value="1"/>
</dbReference>
<evidence type="ECO:0000256" key="1">
    <source>
        <dbReference type="ARBA" id="ARBA00001946"/>
    </source>
</evidence>
<evidence type="ECO:0000256" key="5">
    <source>
        <dbReference type="ARBA" id="ARBA00011996"/>
    </source>
</evidence>
<dbReference type="FunFam" id="3.20.20.60:FF:000010">
    <property type="entry name" value="Phosphoenolpyruvate synthase"/>
    <property type="match status" value="1"/>
</dbReference>
<evidence type="ECO:0000256" key="13">
    <source>
        <dbReference type="ARBA" id="ARBA00033470"/>
    </source>
</evidence>
<evidence type="ECO:0000259" key="16">
    <source>
        <dbReference type="Pfam" id="PF00391"/>
    </source>
</evidence>
<name>I3YA53_THIV6</name>
<dbReference type="GO" id="GO:0005524">
    <property type="term" value="F:ATP binding"/>
    <property type="evidence" value="ECO:0007669"/>
    <property type="project" value="UniProtKB-KW"/>
</dbReference>
<dbReference type="GO" id="GO:0046872">
    <property type="term" value="F:metal ion binding"/>
    <property type="evidence" value="ECO:0007669"/>
    <property type="project" value="UniProtKB-KW"/>
</dbReference>
<comment type="function">
    <text evidence="2 15">Catalyzes the phosphorylation of pyruvate to phosphoenolpyruvate.</text>
</comment>
<evidence type="ECO:0000259" key="18">
    <source>
        <dbReference type="Pfam" id="PF02896"/>
    </source>
</evidence>
<dbReference type="InterPro" id="IPR002192">
    <property type="entry name" value="PPDK_AMP/ATP-bd"/>
</dbReference>
<dbReference type="OrthoDB" id="9765468at2"/>
<dbReference type="InterPro" id="IPR000121">
    <property type="entry name" value="PEP_util_C"/>
</dbReference>
<evidence type="ECO:0000256" key="9">
    <source>
        <dbReference type="ARBA" id="ARBA00022741"/>
    </source>
</evidence>
<evidence type="ECO:0000313" key="20">
    <source>
        <dbReference type="Proteomes" id="UP000006062"/>
    </source>
</evidence>
<evidence type="ECO:0000256" key="7">
    <source>
        <dbReference type="ARBA" id="ARBA00022679"/>
    </source>
</evidence>
<dbReference type="eggNOG" id="COG1080">
    <property type="taxonomic scope" value="Bacteria"/>
</dbReference>
<dbReference type="SUPFAM" id="SSF56059">
    <property type="entry name" value="Glutathione synthetase ATP-binding domain-like"/>
    <property type="match status" value="1"/>
</dbReference>
<dbReference type="PANTHER" id="PTHR43030">
    <property type="entry name" value="PHOSPHOENOLPYRUVATE SYNTHASE"/>
    <property type="match status" value="1"/>
</dbReference>
<feature type="domain" description="Pyruvate phosphate dikinase AMP/ATP-binding" evidence="17">
    <location>
        <begin position="17"/>
        <end position="340"/>
    </location>
</feature>
<dbReference type="RefSeq" id="WP_014778329.1">
    <property type="nucleotide sequence ID" value="NC_018012.1"/>
</dbReference>
<feature type="domain" description="PEP-utilising enzyme mobile" evidence="16">
    <location>
        <begin position="384"/>
        <end position="454"/>
    </location>
</feature>
<dbReference type="Pfam" id="PF01326">
    <property type="entry name" value="PPDK_N"/>
    <property type="match status" value="1"/>
</dbReference>
<dbReference type="PROSITE" id="PS00370">
    <property type="entry name" value="PEP_ENZYMES_PHOS_SITE"/>
    <property type="match status" value="1"/>
</dbReference>
<dbReference type="GO" id="GO:0006094">
    <property type="term" value="P:gluconeogenesis"/>
    <property type="evidence" value="ECO:0007669"/>
    <property type="project" value="UniProtKB-UniPathway"/>
</dbReference>
<evidence type="ECO:0000313" key="19">
    <source>
        <dbReference type="EMBL" id="AFL73871.1"/>
    </source>
</evidence>
<dbReference type="Pfam" id="PF02896">
    <property type="entry name" value="PEP-utilizers_C"/>
    <property type="match status" value="1"/>
</dbReference>
<dbReference type="PANTHER" id="PTHR43030:SF1">
    <property type="entry name" value="PHOSPHOENOLPYRUVATE SYNTHASE"/>
    <property type="match status" value="1"/>
</dbReference>
<evidence type="ECO:0000256" key="3">
    <source>
        <dbReference type="ARBA" id="ARBA00004742"/>
    </source>
</evidence>
<evidence type="ECO:0000256" key="2">
    <source>
        <dbReference type="ARBA" id="ARBA00002988"/>
    </source>
</evidence>
<dbReference type="InterPro" id="IPR008279">
    <property type="entry name" value="PEP-util_enz_mobile_dom"/>
</dbReference>
<evidence type="ECO:0000256" key="14">
    <source>
        <dbReference type="ARBA" id="ARBA00047700"/>
    </source>
</evidence>
<evidence type="ECO:0000259" key="17">
    <source>
        <dbReference type="Pfam" id="PF01326"/>
    </source>
</evidence>
<dbReference type="SUPFAM" id="SSF52009">
    <property type="entry name" value="Phosphohistidine domain"/>
    <property type="match status" value="1"/>
</dbReference>
<evidence type="ECO:0000256" key="6">
    <source>
        <dbReference type="ARBA" id="ARBA00021623"/>
    </source>
</evidence>
<comment type="cofactor">
    <cofactor evidence="1 15">
        <name>Mg(2+)</name>
        <dbReference type="ChEBI" id="CHEBI:18420"/>
    </cofactor>
</comment>
<keyword evidence="8 15" id="KW-0479">Metal-binding</keyword>
<dbReference type="NCBIfam" id="TIGR01418">
    <property type="entry name" value="PEP_synth"/>
    <property type="match status" value="1"/>
</dbReference>
<dbReference type="SUPFAM" id="SSF51621">
    <property type="entry name" value="Phosphoenolpyruvate/pyruvate domain"/>
    <property type="match status" value="1"/>
</dbReference>
<evidence type="ECO:0000256" key="12">
    <source>
        <dbReference type="ARBA" id="ARBA00022842"/>
    </source>
</evidence>
<keyword evidence="7 15" id="KW-0808">Transferase</keyword>
<protein>
    <recommendedName>
        <fullName evidence="6 15">Phosphoenolpyruvate synthase</fullName>
        <shortName evidence="15">PEP synthase</shortName>
        <ecNumber evidence="5 15">2.7.9.2</ecNumber>
    </recommendedName>
    <alternativeName>
        <fullName evidence="13 15">Pyruvate, water dikinase</fullName>
    </alternativeName>
</protein>
<comment type="catalytic activity">
    <reaction evidence="14 15">
        <text>pyruvate + ATP + H2O = phosphoenolpyruvate + AMP + phosphate + 2 H(+)</text>
        <dbReference type="Rhea" id="RHEA:11364"/>
        <dbReference type="ChEBI" id="CHEBI:15361"/>
        <dbReference type="ChEBI" id="CHEBI:15377"/>
        <dbReference type="ChEBI" id="CHEBI:15378"/>
        <dbReference type="ChEBI" id="CHEBI:30616"/>
        <dbReference type="ChEBI" id="CHEBI:43474"/>
        <dbReference type="ChEBI" id="CHEBI:58702"/>
        <dbReference type="ChEBI" id="CHEBI:456215"/>
        <dbReference type="EC" id="2.7.9.2"/>
    </reaction>
</comment>
<keyword evidence="12 15" id="KW-0460">Magnesium</keyword>
<reference evidence="19 20" key="1">
    <citation type="submission" date="2012-06" db="EMBL/GenBank/DDBJ databases">
        <title>Complete sequence of Thiocystis violascens DSM 198.</title>
        <authorList>
            <consortium name="US DOE Joint Genome Institute"/>
            <person name="Lucas S."/>
            <person name="Han J."/>
            <person name="Lapidus A."/>
            <person name="Cheng J.-F."/>
            <person name="Goodwin L."/>
            <person name="Pitluck S."/>
            <person name="Peters L."/>
            <person name="Ovchinnikova G."/>
            <person name="Teshima H."/>
            <person name="Detter J.C."/>
            <person name="Han C."/>
            <person name="Tapia R."/>
            <person name="Land M."/>
            <person name="Hauser L."/>
            <person name="Kyrpides N."/>
            <person name="Ivanova N."/>
            <person name="Pagani I."/>
            <person name="Vogl K."/>
            <person name="Liu Z."/>
            <person name="Frigaard N.-U."/>
            <person name="Bryant D."/>
            <person name="Woyke T."/>
        </authorList>
    </citation>
    <scope>NUCLEOTIDE SEQUENCE [LARGE SCALE GENOMIC DNA]</scope>
    <source>
        <strain evidence="20">ATCC 17096 / DSM 198 / 6111</strain>
    </source>
</reference>
<dbReference type="STRING" id="765911.Thivi_1903"/>
<organism evidence="19 20">
    <name type="scientific">Thiocystis violascens (strain ATCC 17096 / DSM 198 / 6111)</name>
    <name type="common">Chromatium violascens</name>
    <dbReference type="NCBI Taxonomy" id="765911"/>
    <lineage>
        <taxon>Bacteria</taxon>
        <taxon>Pseudomonadati</taxon>
        <taxon>Pseudomonadota</taxon>
        <taxon>Gammaproteobacteria</taxon>
        <taxon>Chromatiales</taxon>
        <taxon>Chromatiaceae</taxon>
        <taxon>Thiocystis</taxon>
    </lineage>
</organism>
<dbReference type="EMBL" id="CP003154">
    <property type="protein sequence ID" value="AFL73871.1"/>
    <property type="molecule type" value="Genomic_DNA"/>
</dbReference>
<dbReference type="InterPro" id="IPR040442">
    <property type="entry name" value="Pyrv_kinase-like_dom_sf"/>
</dbReference>
<comment type="similarity">
    <text evidence="4 15">Belongs to the PEP-utilizing enzyme family.</text>
</comment>
<gene>
    <name evidence="19" type="ordered locus">Thivi_1903</name>
</gene>